<dbReference type="AlphaFoldDB" id="A0AAW2GDE2"/>
<keyword evidence="2" id="KW-1185">Reference proteome</keyword>
<protein>
    <submittedName>
        <fullName evidence="1">Uncharacterized protein</fullName>
    </submittedName>
</protein>
<dbReference type="EMBL" id="JADYXP020000005">
    <property type="protein sequence ID" value="KAL0124874.1"/>
    <property type="molecule type" value="Genomic_DNA"/>
</dbReference>
<sequence length="77" mass="9086">MRRARALRLNKEPRTIFICRHSREILLISFFAFTRKTCVRYVRQTRHKAHTPLQPKRTLSSSPLSNFYGLPFVCPAP</sequence>
<comment type="caution">
    <text evidence="1">The sequence shown here is derived from an EMBL/GenBank/DDBJ whole genome shotgun (WGS) entry which is preliminary data.</text>
</comment>
<name>A0AAW2GDE2_9HYME</name>
<reference evidence="1 2" key="1">
    <citation type="submission" date="2023-03" db="EMBL/GenBank/DDBJ databases">
        <title>High recombination rates correlate with genetic variation in Cardiocondyla obscurior ants.</title>
        <authorList>
            <person name="Errbii M."/>
        </authorList>
    </citation>
    <scope>NUCLEOTIDE SEQUENCE [LARGE SCALE GENOMIC DNA]</scope>
    <source>
        <strain evidence="1">Alpha-2009</strain>
        <tissue evidence="1">Whole body</tissue>
    </source>
</reference>
<gene>
    <name evidence="1" type="ORF">PUN28_006620</name>
</gene>
<evidence type="ECO:0000313" key="2">
    <source>
        <dbReference type="Proteomes" id="UP001430953"/>
    </source>
</evidence>
<accession>A0AAW2GDE2</accession>
<proteinExistence type="predicted"/>
<dbReference type="Proteomes" id="UP001430953">
    <property type="component" value="Unassembled WGS sequence"/>
</dbReference>
<organism evidence="1 2">
    <name type="scientific">Cardiocondyla obscurior</name>
    <dbReference type="NCBI Taxonomy" id="286306"/>
    <lineage>
        <taxon>Eukaryota</taxon>
        <taxon>Metazoa</taxon>
        <taxon>Ecdysozoa</taxon>
        <taxon>Arthropoda</taxon>
        <taxon>Hexapoda</taxon>
        <taxon>Insecta</taxon>
        <taxon>Pterygota</taxon>
        <taxon>Neoptera</taxon>
        <taxon>Endopterygota</taxon>
        <taxon>Hymenoptera</taxon>
        <taxon>Apocrita</taxon>
        <taxon>Aculeata</taxon>
        <taxon>Formicoidea</taxon>
        <taxon>Formicidae</taxon>
        <taxon>Myrmicinae</taxon>
        <taxon>Cardiocondyla</taxon>
    </lineage>
</organism>
<evidence type="ECO:0000313" key="1">
    <source>
        <dbReference type="EMBL" id="KAL0124874.1"/>
    </source>
</evidence>